<proteinExistence type="inferred from homology"/>
<evidence type="ECO:0000256" key="3">
    <source>
        <dbReference type="ARBA" id="ARBA00022448"/>
    </source>
</evidence>
<protein>
    <recommendedName>
        <fullName evidence="10">Aquaporin</fullName>
    </recommendedName>
</protein>
<dbReference type="InterPro" id="IPR050363">
    <property type="entry name" value="MIP/Aquaporin"/>
</dbReference>
<dbReference type="PANTHER" id="PTHR43829:SF9">
    <property type="entry name" value="AQUAPORIN-9"/>
    <property type="match status" value="1"/>
</dbReference>
<evidence type="ECO:0008006" key="10">
    <source>
        <dbReference type="Google" id="ProtNLM"/>
    </source>
</evidence>
<evidence type="ECO:0000256" key="8">
    <source>
        <dbReference type="SAM" id="Phobius"/>
    </source>
</evidence>
<dbReference type="AlphaFoldDB" id="A0A7S2GQK5"/>
<feature type="transmembrane region" description="Helical" evidence="8">
    <location>
        <begin position="244"/>
        <end position="267"/>
    </location>
</feature>
<dbReference type="PANTHER" id="PTHR43829">
    <property type="entry name" value="AQUAPORIN OR AQUAGLYCEROPORIN RELATED"/>
    <property type="match status" value="1"/>
</dbReference>
<evidence type="ECO:0000256" key="5">
    <source>
        <dbReference type="ARBA" id="ARBA00022989"/>
    </source>
</evidence>
<dbReference type="PROSITE" id="PS00221">
    <property type="entry name" value="MIP"/>
    <property type="match status" value="1"/>
</dbReference>
<dbReference type="InterPro" id="IPR023271">
    <property type="entry name" value="Aquaporin-like"/>
</dbReference>
<feature type="transmembrane region" description="Helical" evidence="8">
    <location>
        <begin position="63"/>
        <end position="85"/>
    </location>
</feature>
<feature type="transmembrane region" description="Helical" evidence="8">
    <location>
        <begin position="201"/>
        <end position="224"/>
    </location>
</feature>
<dbReference type="InterPro" id="IPR000425">
    <property type="entry name" value="MIP"/>
</dbReference>
<gene>
    <name evidence="9" type="ORF">HTAM1171_LOCUS376</name>
</gene>
<evidence type="ECO:0000256" key="1">
    <source>
        <dbReference type="ARBA" id="ARBA00004141"/>
    </source>
</evidence>
<feature type="transmembrane region" description="Helical" evidence="8">
    <location>
        <begin position="106"/>
        <end position="128"/>
    </location>
</feature>
<reference evidence="9" key="1">
    <citation type="submission" date="2021-01" db="EMBL/GenBank/DDBJ databases">
        <authorList>
            <person name="Corre E."/>
            <person name="Pelletier E."/>
            <person name="Niang G."/>
            <person name="Scheremetjew M."/>
            <person name="Finn R."/>
            <person name="Kale V."/>
            <person name="Holt S."/>
            <person name="Cochrane G."/>
            <person name="Meng A."/>
            <person name="Brown T."/>
            <person name="Cohen L."/>
        </authorList>
    </citation>
    <scope>NUCLEOTIDE SEQUENCE</scope>
    <source>
        <strain evidence="9">CCMP826</strain>
    </source>
</reference>
<dbReference type="Pfam" id="PF00230">
    <property type="entry name" value="MIP"/>
    <property type="match status" value="1"/>
</dbReference>
<comment type="similarity">
    <text evidence="2 7">Belongs to the MIP/aquaporin (TC 1.A.8) family.</text>
</comment>
<name>A0A7S2GQK5_9STRA</name>
<dbReference type="GO" id="GO:0015250">
    <property type="term" value="F:water channel activity"/>
    <property type="evidence" value="ECO:0007669"/>
    <property type="project" value="TreeGrafter"/>
</dbReference>
<dbReference type="Gene3D" id="1.20.1080.10">
    <property type="entry name" value="Glycerol uptake facilitator protein"/>
    <property type="match status" value="1"/>
</dbReference>
<feature type="transmembrane region" description="Helical" evidence="8">
    <location>
        <begin position="168"/>
        <end position="189"/>
    </location>
</feature>
<comment type="subcellular location">
    <subcellularLocation>
        <location evidence="1">Membrane</location>
        <topology evidence="1">Multi-pass membrane protein</topology>
    </subcellularLocation>
</comment>
<evidence type="ECO:0000256" key="4">
    <source>
        <dbReference type="ARBA" id="ARBA00022692"/>
    </source>
</evidence>
<dbReference type="PRINTS" id="PR00783">
    <property type="entry name" value="MINTRINSICP"/>
</dbReference>
<organism evidence="9">
    <name type="scientific">Helicotheca tamesis</name>
    <dbReference type="NCBI Taxonomy" id="374047"/>
    <lineage>
        <taxon>Eukaryota</taxon>
        <taxon>Sar</taxon>
        <taxon>Stramenopiles</taxon>
        <taxon>Ochrophyta</taxon>
        <taxon>Bacillariophyta</taxon>
        <taxon>Mediophyceae</taxon>
        <taxon>Lithodesmiophycidae</taxon>
        <taxon>Lithodesmiales</taxon>
        <taxon>Lithodesmiaceae</taxon>
        <taxon>Helicotheca</taxon>
    </lineage>
</organism>
<evidence type="ECO:0000313" key="9">
    <source>
        <dbReference type="EMBL" id="CAD9466589.1"/>
    </source>
</evidence>
<dbReference type="InterPro" id="IPR022357">
    <property type="entry name" value="MIP_CS"/>
</dbReference>
<sequence>MVEKDGYGTIPDVEGGVAPEESPSLTNALVAEVIGTATLTQIGCGGLCAGLYLGTLEGTWQAAALWILGATLAVFMTGSISGGHLNPAVSFSFALIRPGDFSMAKLIPYWVAQLIGGIIAGCLNYIIYSSGIAEFEKTEELVRGSSEGIASAAAFGDYWSLSPGVANVGHAFFIEAFGTAFLVFCIFAATNPKNNVPSGAIAPIVGIAIGVMIVMLGNLTGAGINPARDLGPRIATSFLGWGFAAYTNAWVYIVAPLVGGPIGAAIADKVLFA</sequence>
<keyword evidence="3 7" id="KW-0813">Transport</keyword>
<evidence type="ECO:0000256" key="7">
    <source>
        <dbReference type="RuleBase" id="RU000477"/>
    </source>
</evidence>
<evidence type="ECO:0000256" key="2">
    <source>
        <dbReference type="ARBA" id="ARBA00006175"/>
    </source>
</evidence>
<keyword evidence="4 7" id="KW-0812">Transmembrane</keyword>
<keyword evidence="6 8" id="KW-0472">Membrane</keyword>
<dbReference type="SUPFAM" id="SSF81338">
    <property type="entry name" value="Aquaporin-like"/>
    <property type="match status" value="1"/>
</dbReference>
<keyword evidence="5 8" id="KW-1133">Transmembrane helix</keyword>
<dbReference type="EMBL" id="HBGV01000549">
    <property type="protein sequence ID" value="CAD9466589.1"/>
    <property type="molecule type" value="Transcribed_RNA"/>
</dbReference>
<dbReference type="GO" id="GO:0005886">
    <property type="term" value="C:plasma membrane"/>
    <property type="evidence" value="ECO:0007669"/>
    <property type="project" value="TreeGrafter"/>
</dbReference>
<evidence type="ECO:0000256" key="6">
    <source>
        <dbReference type="ARBA" id="ARBA00023136"/>
    </source>
</evidence>
<dbReference type="GO" id="GO:0015254">
    <property type="term" value="F:glycerol channel activity"/>
    <property type="evidence" value="ECO:0007669"/>
    <property type="project" value="TreeGrafter"/>
</dbReference>
<accession>A0A7S2GQK5</accession>